<organism evidence="1">
    <name type="scientific">human gut metagenome</name>
    <dbReference type="NCBI Taxonomy" id="408170"/>
    <lineage>
        <taxon>unclassified sequences</taxon>
        <taxon>metagenomes</taxon>
        <taxon>organismal metagenomes</taxon>
    </lineage>
</organism>
<gene>
    <name evidence="1" type="ORF">Q604_UNBC17660G0001</name>
</gene>
<proteinExistence type="predicted"/>
<dbReference type="AlphaFoldDB" id="W1X8M4"/>
<feature type="non-terminal residue" evidence="1">
    <location>
        <position position="1"/>
    </location>
</feature>
<feature type="non-terminal residue" evidence="1">
    <location>
        <position position="67"/>
    </location>
</feature>
<name>W1X8M4_9ZZZZ</name>
<evidence type="ECO:0000313" key="1">
    <source>
        <dbReference type="EMBL" id="ETJ25780.1"/>
    </source>
</evidence>
<accession>W1X8M4</accession>
<dbReference type="EMBL" id="AZMM01017660">
    <property type="protein sequence ID" value="ETJ25780.1"/>
    <property type="molecule type" value="Genomic_DNA"/>
</dbReference>
<comment type="caution">
    <text evidence="1">The sequence shown here is derived from an EMBL/GenBank/DDBJ whole genome shotgun (WGS) entry which is preliminary data.</text>
</comment>
<sequence length="67" mass="7907">ARMSATILPYSFYLLNKMRDNVIQVTPDSPMWDTLNLLNPEETLVVTFVFPRYCNMLLKKLKELKNQ</sequence>
<reference evidence="1" key="1">
    <citation type="submission" date="2013-12" db="EMBL/GenBank/DDBJ databases">
        <title>A Varibaculum cambriense genome reconstructed from a premature infant gut community with otherwise low bacterial novelty that shifts toward anaerobic metabolism during the third week of life.</title>
        <authorList>
            <person name="Brown C.T."/>
            <person name="Sharon I."/>
            <person name="Thomas B.C."/>
            <person name="Castelle C.J."/>
            <person name="Morowitz M.J."/>
            <person name="Banfield J.F."/>
        </authorList>
    </citation>
    <scope>NUCLEOTIDE SEQUENCE</scope>
</reference>
<protein>
    <submittedName>
        <fullName evidence="1">Transcriptional regulator, RpiR family</fullName>
    </submittedName>
</protein>